<feature type="compositionally biased region" description="Polar residues" evidence="1">
    <location>
        <begin position="502"/>
        <end position="513"/>
    </location>
</feature>
<dbReference type="RefSeq" id="XP_020077822.1">
    <property type="nucleotide sequence ID" value="XM_020219240.1"/>
</dbReference>
<dbReference type="InterPro" id="IPR015374">
    <property type="entry name" value="ChAPs"/>
</dbReference>
<dbReference type="Pfam" id="PF09295">
    <property type="entry name" value="ChAPs"/>
    <property type="match status" value="1"/>
</dbReference>
<dbReference type="GeneID" id="30993790"/>
<accession>A0A1E4RNU0</accession>
<evidence type="ECO:0000313" key="2">
    <source>
        <dbReference type="EMBL" id="ODV68755.1"/>
    </source>
</evidence>
<proteinExistence type="predicted"/>
<sequence>MLQATVASIPEAKEEYLGSSIVERTSRLHSFADLGPADLCNIHKQSTTSKKNTEIGTFLYFTGVDTSNSASIAAHLQSLATLIGSKSQYWFGEKKHWKVPELTYCTYNAFSKVDMRVTVHIPGKFESHVVNNDGKFVHDKISDEELDNLWLETFVSSIVRCMIDSDDDDANKVGGLVEVRKINPFNNGKASHKLLKYFIEGFEKFFWDGPKLGCGVEIPQPSLISNYLVDGFLKVIQLTQSYDLALEALQRLEEREPSVITLIAQVLLLKDEEIKAVQLMNEGIEKNKRDADLLLLQAQFCMDKKRYDLALHLAKQAVKSSPSDFKTWAILVKAYTKLNDFENALLTLNSCPMNSHKEKYSLKRVVPLRGGNEDLHLPSPVDVTLDEVSNLQSNEISYEQRNLDPQLVNLPAANLKSTFAKAYDLLTEIVMKTGWESLLKYRAKVFVMEEEYRKDKHANGHTRKNSTNSVANGGENASENGNASENDASSTVAIKSPKKEINGTSETSPSDASTKLDESYENEFKKKRLCERWLDNLFMLLYEDLRAYTIWQAEYVHFQAQQMEYKKTTLEWEILGLIAFRLKHFKEGSIAFANALSGRFSAKSQREILKYYIMERSKILSKNSNNSSSQSSNDNSSTYTHNYTKIVNQLNERILESCIKLLVWNHRWYVDFSPTLINTLADLVSKEGLIKIQSLVQAVYSNNINPSDNTGNHGITDMMDDLYTFFKEYESLGFDN</sequence>
<dbReference type="PANTHER" id="PTHR31975">
    <property type="entry name" value="BUD SITE SELECTION PROTEIN 7-RELATED"/>
    <property type="match status" value="1"/>
</dbReference>
<evidence type="ECO:0000313" key="3">
    <source>
        <dbReference type="Proteomes" id="UP000095085"/>
    </source>
</evidence>
<dbReference type="Gene3D" id="1.25.40.10">
    <property type="entry name" value="Tetratricopeptide repeat domain"/>
    <property type="match status" value="2"/>
</dbReference>
<reference evidence="3" key="1">
    <citation type="submission" date="2016-05" db="EMBL/GenBank/DDBJ databases">
        <title>Comparative genomics of biotechnologically important yeasts.</title>
        <authorList>
            <consortium name="DOE Joint Genome Institute"/>
            <person name="Riley R."/>
            <person name="Haridas S."/>
            <person name="Wolfe K.H."/>
            <person name="Lopes M.R."/>
            <person name="Hittinger C.T."/>
            <person name="Goker M."/>
            <person name="Salamov A."/>
            <person name="Wisecaver J."/>
            <person name="Long T.M."/>
            <person name="Aerts A.L."/>
            <person name="Barry K."/>
            <person name="Choi C."/>
            <person name="Clum A."/>
            <person name="Coughlan A.Y."/>
            <person name="Deshpande S."/>
            <person name="Douglass A.P."/>
            <person name="Hanson S.J."/>
            <person name="Klenk H.-P."/>
            <person name="Labutti K."/>
            <person name="Lapidus A."/>
            <person name="Lindquist E."/>
            <person name="Lipzen A."/>
            <person name="Meier-Kolthoff J.P."/>
            <person name="Ohm R.A."/>
            <person name="Otillar R.P."/>
            <person name="Pangilinan J."/>
            <person name="Peng Y."/>
            <person name="Rokas A."/>
            <person name="Rosa C.A."/>
            <person name="Scheuner C."/>
            <person name="Sibirny A.A."/>
            <person name="Slot J.C."/>
            <person name="Stielow J.B."/>
            <person name="Sun H."/>
            <person name="Kurtzman C.P."/>
            <person name="Blackwell M."/>
            <person name="Grigoriev I.V."/>
            <person name="Jeffries T.W."/>
        </authorList>
    </citation>
    <scope>NUCLEOTIDE SEQUENCE [LARGE SCALE GENOMIC DNA]</scope>
    <source>
        <strain evidence="3">NRRL Y-1933</strain>
    </source>
</reference>
<keyword evidence="3" id="KW-1185">Reference proteome</keyword>
<dbReference type="InterPro" id="IPR011990">
    <property type="entry name" value="TPR-like_helical_dom_sf"/>
</dbReference>
<evidence type="ECO:0000256" key="1">
    <source>
        <dbReference type="SAM" id="MobiDB-lite"/>
    </source>
</evidence>
<gene>
    <name evidence="2" type="ORF">HYPBUDRAFT_120414</name>
</gene>
<protein>
    <submittedName>
        <fullName evidence="2">Chaps-domain-containing protein</fullName>
    </submittedName>
</protein>
<dbReference type="EMBL" id="KV454539">
    <property type="protein sequence ID" value="ODV68755.1"/>
    <property type="molecule type" value="Genomic_DNA"/>
</dbReference>
<dbReference type="OrthoDB" id="434695at2759"/>
<dbReference type="Proteomes" id="UP000095085">
    <property type="component" value="Unassembled WGS sequence"/>
</dbReference>
<dbReference type="AlphaFoldDB" id="A0A1E4RNU0"/>
<dbReference type="STRING" id="984485.A0A1E4RNU0"/>
<dbReference type="GO" id="GO:0006893">
    <property type="term" value="P:Golgi to plasma membrane transport"/>
    <property type="evidence" value="ECO:0007669"/>
    <property type="project" value="UniProtKB-ARBA"/>
</dbReference>
<feature type="compositionally biased region" description="Low complexity" evidence="1">
    <location>
        <begin position="471"/>
        <end position="490"/>
    </location>
</feature>
<organism evidence="2 3">
    <name type="scientific">Hyphopichia burtonii NRRL Y-1933</name>
    <dbReference type="NCBI Taxonomy" id="984485"/>
    <lineage>
        <taxon>Eukaryota</taxon>
        <taxon>Fungi</taxon>
        <taxon>Dikarya</taxon>
        <taxon>Ascomycota</taxon>
        <taxon>Saccharomycotina</taxon>
        <taxon>Pichiomycetes</taxon>
        <taxon>Debaryomycetaceae</taxon>
        <taxon>Hyphopichia</taxon>
    </lineage>
</organism>
<feature type="region of interest" description="Disordered" evidence="1">
    <location>
        <begin position="455"/>
        <end position="517"/>
    </location>
</feature>
<dbReference type="PANTHER" id="PTHR31975:SF1">
    <property type="entry name" value="BUD SITE SELECTION PROTEIN 7-RELATED"/>
    <property type="match status" value="1"/>
</dbReference>
<dbReference type="GO" id="GO:0034044">
    <property type="term" value="C:exomer complex"/>
    <property type="evidence" value="ECO:0007669"/>
    <property type="project" value="TreeGrafter"/>
</dbReference>
<name>A0A1E4RNU0_9ASCO</name>
<dbReference type="SUPFAM" id="SSF48452">
    <property type="entry name" value="TPR-like"/>
    <property type="match status" value="1"/>
</dbReference>